<dbReference type="EMBL" id="RBNI01002705">
    <property type="protein sequence ID" value="RUP49013.1"/>
    <property type="molecule type" value="Genomic_DNA"/>
</dbReference>
<dbReference type="InterPro" id="IPR018466">
    <property type="entry name" value="Kre9/Knh1-like_N"/>
</dbReference>
<dbReference type="OrthoDB" id="5971574at2759"/>
<feature type="domain" description="Yeast cell wall synthesis Kre9/Knh1-like N-terminal" evidence="3">
    <location>
        <begin position="25"/>
        <end position="117"/>
    </location>
</feature>
<sequence length="205" mass="20207">MVKSILAVSLALVAAAQATVITVISPWGTSTWIAGGAGDITWSSTSGGGPDFTTCSIDLLNGDPKAANLVAHITDPATPIAVSAGKFRIQPIGDFPAGNNYWIRMGNDPNWFYSHTFNFSGKGTIPPLSMAWSATGAAAAPAAAASNPSSAGKLATATPRASGNGVVSAASVSTSPSASAAPALSGASTAVVLSAVGVAIISMAF</sequence>
<evidence type="ECO:0000259" key="3">
    <source>
        <dbReference type="Pfam" id="PF10342"/>
    </source>
</evidence>
<feature type="chain" id="PRO_5019435429" description="Yeast cell wall synthesis Kre9/Knh1-like N-terminal domain-containing protein" evidence="2">
    <location>
        <begin position="19"/>
        <end position="205"/>
    </location>
</feature>
<keyword evidence="5" id="KW-1185">Reference proteome</keyword>
<name>A0A433DDT9_9FUNG</name>
<dbReference type="AlphaFoldDB" id="A0A433DDT9"/>
<evidence type="ECO:0000313" key="5">
    <source>
        <dbReference type="Proteomes" id="UP000268093"/>
    </source>
</evidence>
<comment type="caution">
    <text evidence="4">The sequence shown here is derived from an EMBL/GenBank/DDBJ whole genome shotgun (WGS) entry which is preliminary data.</text>
</comment>
<feature type="signal peptide" evidence="2">
    <location>
        <begin position="1"/>
        <end position="18"/>
    </location>
</feature>
<dbReference type="Pfam" id="PF10342">
    <property type="entry name" value="Kre9_KNH"/>
    <property type="match status" value="1"/>
</dbReference>
<evidence type="ECO:0000256" key="1">
    <source>
        <dbReference type="ARBA" id="ARBA00022729"/>
    </source>
</evidence>
<dbReference type="Proteomes" id="UP000268093">
    <property type="component" value="Unassembled WGS sequence"/>
</dbReference>
<keyword evidence="1 2" id="KW-0732">Signal</keyword>
<gene>
    <name evidence="4" type="ORF">BC936DRAFT_143482</name>
</gene>
<evidence type="ECO:0000256" key="2">
    <source>
        <dbReference type="SAM" id="SignalP"/>
    </source>
</evidence>
<evidence type="ECO:0000313" key="4">
    <source>
        <dbReference type="EMBL" id="RUP49013.1"/>
    </source>
</evidence>
<protein>
    <recommendedName>
        <fullName evidence="3">Yeast cell wall synthesis Kre9/Knh1-like N-terminal domain-containing protein</fullName>
    </recommendedName>
</protein>
<accession>A0A433DDT9</accession>
<organism evidence="4 5">
    <name type="scientific">Jimgerdemannia flammicorona</name>
    <dbReference type="NCBI Taxonomy" id="994334"/>
    <lineage>
        <taxon>Eukaryota</taxon>
        <taxon>Fungi</taxon>
        <taxon>Fungi incertae sedis</taxon>
        <taxon>Mucoromycota</taxon>
        <taxon>Mucoromycotina</taxon>
        <taxon>Endogonomycetes</taxon>
        <taxon>Endogonales</taxon>
        <taxon>Endogonaceae</taxon>
        <taxon>Jimgerdemannia</taxon>
    </lineage>
</organism>
<reference evidence="4 5" key="1">
    <citation type="journal article" date="2018" name="New Phytol.">
        <title>Phylogenomics of Endogonaceae and evolution of mycorrhizas within Mucoromycota.</title>
        <authorList>
            <person name="Chang Y."/>
            <person name="Desiro A."/>
            <person name="Na H."/>
            <person name="Sandor L."/>
            <person name="Lipzen A."/>
            <person name="Clum A."/>
            <person name="Barry K."/>
            <person name="Grigoriev I.V."/>
            <person name="Martin F.M."/>
            <person name="Stajich J.E."/>
            <person name="Smith M.E."/>
            <person name="Bonito G."/>
            <person name="Spatafora J.W."/>
        </authorList>
    </citation>
    <scope>NUCLEOTIDE SEQUENCE [LARGE SCALE GENOMIC DNA]</scope>
    <source>
        <strain evidence="4 5">GMNB39</strain>
    </source>
</reference>
<proteinExistence type="predicted"/>